<protein>
    <recommendedName>
        <fullName evidence="2">C-type lectin domain-containing protein</fullName>
    </recommendedName>
</protein>
<dbReference type="Proteomes" id="UP000494165">
    <property type="component" value="Unassembled WGS sequence"/>
</dbReference>
<dbReference type="EMBL" id="CADEPI010000026">
    <property type="protein sequence ID" value="CAB3366648.1"/>
    <property type="molecule type" value="Genomic_DNA"/>
</dbReference>
<dbReference type="InterPro" id="IPR016186">
    <property type="entry name" value="C-type_lectin-like/link_sf"/>
</dbReference>
<evidence type="ECO:0000313" key="4">
    <source>
        <dbReference type="Proteomes" id="UP000494165"/>
    </source>
</evidence>
<dbReference type="InterPro" id="IPR016187">
    <property type="entry name" value="CTDL_fold"/>
</dbReference>
<dbReference type="AlphaFoldDB" id="A0A8S1CEW8"/>
<comment type="caution">
    <text evidence="3">The sequence shown here is derived from an EMBL/GenBank/DDBJ whole genome shotgun (WGS) entry which is preliminary data.</text>
</comment>
<organism evidence="3 4">
    <name type="scientific">Cloeon dipterum</name>
    <dbReference type="NCBI Taxonomy" id="197152"/>
    <lineage>
        <taxon>Eukaryota</taxon>
        <taxon>Metazoa</taxon>
        <taxon>Ecdysozoa</taxon>
        <taxon>Arthropoda</taxon>
        <taxon>Hexapoda</taxon>
        <taxon>Insecta</taxon>
        <taxon>Pterygota</taxon>
        <taxon>Palaeoptera</taxon>
        <taxon>Ephemeroptera</taxon>
        <taxon>Pisciforma</taxon>
        <taxon>Baetidae</taxon>
        <taxon>Cloeon</taxon>
    </lineage>
</organism>
<dbReference type="PROSITE" id="PS50041">
    <property type="entry name" value="C_TYPE_LECTIN_2"/>
    <property type="match status" value="1"/>
</dbReference>
<feature type="chain" id="PRO_5035801833" description="C-type lectin domain-containing protein" evidence="1">
    <location>
        <begin position="20"/>
        <end position="280"/>
    </location>
</feature>
<dbReference type="Gene3D" id="3.10.100.10">
    <property type="entry name" value="Mannose-Binding Protein A, subunit A"/>
    <property type="match status" value="1"/>
</dbReference>
<dbReference type="SMART" id="SM00034">
    <property type="entry name" value="CLECT"/>
    <property type="match status" value="1"/>
</dbReference>
<keyword evidence="4" id="KW-1185">Reference proteome</keyword>
<gene>
    <name evidence="3" type="ORF">CLODIP_2_CD15971</name>
</gene>
<evidence type="ECO:0000259" key="2">
    <source>
        <dbReference type="PROSITE" id="PS50041"/>
    </source>
</evidence>
<dbReference type="PANTHER" id="PTHR45710:SF26">
    <property type="entry name" value="RH26557P"/>
    <property type="match status" value="1"/>
</dbReference>
<dbReference type="PANTHER" id="PTHR45710">
    <property type="entry name" value="C-TYPE LECTIN DOMAIN-CONTAINING PROTEIN 180"/>
    <property type="match status" value="1"/>
</dbReference>
<feature type="domain" description="C-type lectin" evidence="2">
    <location>
        <begin position="117"/>
        <end position="254"/>
    </location>
</feature>
<reference evidence="3 4" key="1">
    <citation type="submission" date="2020-04" db="EMBL/GenBank/DDBJ databases">
        <authorList>
            <person name="Alioto T."/>
            <person name="Alioto T."/>
            <person name="Gomez Garrido J."/>
        </authorList>
    </citation>
    <scope>NUCLEOTIDE SEQUENCE [LARGE SCALE GENOMIC DNA]</scope>
</reference>
<evidence type="ECO:0000256" key="1">
    <source>
        <dbReference type="SAM" id="SignalP"/>
    </source>
</evidence>
<evidence type="ECO:0000313" key="3">
    <source>
        <dbReference type="EMBL" id="CAB3366648.1"/>
    </source>
</evidence>
<name>A0A8S1CEW8_9INSE</name>
<dbReference type="CDD" id="cd00037">
    <property type="entry name" value="CLECT"/>
    <property type="match status" value="1"/>
</dbReference>
<dbReference type="InterPro" id="IPR001304">
    <property type="entry name" value="C-type_lectin-like"/>
</dbReference>
<feature type="signal peptide" evidence="1">
    <location>
        <begin position="1"/>
        <end position="19"/>
    </location>
</feature>
<sequence length="280" mass="30892">MRTALIGFVIICLHATASAADNATEDTSREDKVMKAPFPQGMYSHQNPNINRDRGEVSETDLYLLGAIEKLTYRLDFIEKRLRRTEDLLYHVMSGQNTAHKQPGEKADPCPANFTRAAGGCYYFSADPLPGFTRRSAMVNWKAASVACKALGQGAGLIELQSVEETQDIVTHLKSDQKLRDKSYWTGGLNPGLLWIWSESGRPVSANGGHKKGNNKKQEIRGNGGCLLLGYDPAYRGYNLLGSNCSMAQHFICEAEDNTTGQALDRIQRNLKLFGTVTSE</sequence>
<keyword evidence="1" id="KW-0732">Signal</keyword>
<dbReference type="SUPFAM" id="SSF56436">
    <property type="entry name" value="C-type lectin-like"/>
    <property type="match status" value="1"/>
</dbReference>
<dbReference type="Pfam" id="PF00059">
    <property type="entry name" value="Lectin_C"/>
    <property type="match status" value="1"/>
</dbReference>
<accession>A0A8S1CEW8</accession>
<proteinExistence type="predicted"/>
<dbReference type="InterPro" id="IPR050828">
    <property type="entry name" value="C-type_lectin/matrix_domain"/>
</dbReference>
<dbReference type="OrthoDB" id="2142683at2759"/>